<dbReference type="Gene3D" id="3.60.60.10">
    <property type="entry name" value="Penicillin V Acylase, Chain A"/>
    <property type="match status" value="1"/>
</dbReference>
<dbReference type="Pfam" id="PF03417">
    <property type="entry name" value="AAT"/>
    <property type="match status" value="1"/>
</dbReference>
<dbReference type="Proteomes" id="UP000450917">
    <property type="component" value="Unassembled WGS sequence"/>
</dbReference>
<accession>A0A7X2Z9W4</accession>
<protein>
    <recommendedName>
        <fullName evidence="1">Peptidase C45 hydrolase domain-containing protein</fullName>
    </recommendedName>
</protein>
<keyword evidence="3" id="KW-1185">Reference proteome</keyword>
<sequence length="368" mass="41384">MVSPDQESSGARSSRTFPYYRFRGSHRQIGQQYGEACAGLIERHLELAQERLKTWVEVLTQEALMEAVMHYRTYVQRYAPYFDEEIQGIAEGANITLAEAYLLQLRAEIYRNFQPNNECTTFAVSSQATSNGIPLIGQNADLPHFYSEIGVVVEFVPDDQPACLMFAPAGQVSYIGINNLGLGVFANFLTCDGWRFGFPRYMLSRYALTCSSTVEEAIQAVRSLHRASSRNLIMMDRFGHAADLETIPTTDALLLPDDGILVHSNHFIGSDLQKEERLSGHQLVNSRIRQSRMKELLVGRKGELNADVMQDILRDRQTYPHTLSAMPEDDGTDNMTVASVIAEPGEGRLWIAVGPPHQYNYKIYAFSN</sequence>
<evidence type="ECO:0000313" key="2">
    <source>
        <dbReference type="EMBL" id="MUG71040.1"/>
    </source>
</evidence>
<dbReference type="Gene3D" id="1.10.10.2120">
    <property type="match status" value="1"/>
</dbReference>
<dbReference type="InterPro" id="IPR005079">
    <property type="entry name" value="Peptidase_C45_hydrolase"/>
</dbReference>
<dbReference type="PANTHER" id="PTHR34180">
    <property type="entry name" value="PEPTIDASE C45"/>
    <property type="match status" value="1"/>
</dbReference>
<evidence type="ECO:0000259" key="1">
    <source>
        <dbReference type="Pfam" id="PF03417"/>
    </source>
</evidence>
<proteinExistence type="predicted"/>
<feature type="domain" description="Peptidase C45 hydrolase" evidence="1">
    <location>
        <begin position="135"/>
        <end position="356"/>
    </location>
</feature>
<dbReference type="EMBL" id="WNZX01000007">
    <property type="protein sequence ID" value="MUG71040.1"/>
    <property type="molecule type" value="Genomic_DNA"/>
</dbReference>
<dbReference type="AlphaFoldDB" id="A0A7X2Z9W4"/>
<organism evidence="2 3">
    <name type="scientific">Paenibacillus validus</name>
    <dbReference type="NCBI Taxonomy" id="44253"/>
    <lineage>
        <taxon>Bacteria</taxon>
        <taxon>Bacillati</taxon>
        <taxon>Bacillota</taxon>
        <taxon>Bacilli</taxon>
        <taxon>Bacillales</taxon>
        <taxon>Paenibacillaceae</taxon>
        <taxon>Paenibacillus</taxon>
    </lineage>
</organism>
<dbReference type="NCBIfam" id="NF040521">
    <property type="entry name" value="C45_proenzyme"/>
    <property type="match status" value="1"/>
</dbReference>
<dbReference type="PANTHER" id="PTHR34180:SF1">
    <property type="entry name" value="BETA-ALANYL-DOPAMINE_CARCININE HYDROLASE"/>
    <property type="match status" value="1"/>
</dbReference>
<dbReference type="InterPro" id="IPR047794">
    <property type="entry name" value="C45_proenzyme-like"/>
</dbReference>
<gene>
    <name evidence="2" type="ORF">GNP93_10140</name>
</gene>
<name>A0A7X2Z9W4_9BACL</name>
<evidence type="ECO:0000313" key="3">
    <source>
        <dbReference type="Proteomes" id="UP000450917"/>
    </source>
</evidence>
<comment type="caution">
    <text evidence="2">The sequence shown here is derived from an EMBL/GenBank/DDBJ whole genome shotgun (WGS) entry which is preliminary data.</text>
</comment>
<reference evidence="2 3" key="1">
    <citation type="submission" date="2019-11" db="EMBL/GenBank/DDBJ databases">
        <title>Draft genome sequences of five Paenibacillus species of dairy origin.</title>
        <authorList>
            <person name="Olajide A.M."/>
            <person name="Chen S."/>
            <person name="Lapointe G."/>
        </authorList>
    </citation>
    <scope>NUCLEOTIDE SEQUENCE [LARGE SCALE GENOMIC DNA]</scope>
    <source>
        <strain evidence="2 3">2CS3</strain>
    </source>
</reference>
<dbReference type="InterPro" id="IPR047801">
    <property type="entry name" value="Peptidase_C45"/>
</dbReference>
<dbReference type="RefSeq" id="WP_155614599.1">
    <property type="nucleotide sequence ID" value="NZ_WNZX01000007.1"/>
</dbReference>